<evidence type="ECO:0000259" key="9">
    <source>
        <dbReference type="PROSITE" id="PS51379"/>
    </source>
</evidence>
<evidence type="ECO:0000256" key="3">
    <source>
        <dbReference type="ARBA" id="ARBA00022723"/>
    </source>
</evidence>
<keyword evidence="3 8" id="KW-0479">Metal-binding</keyword>
<dbReference type="GO" id="GO:0005506">
    <property type="term" value="F:iron ion binding"/>
    <property type="evidence" value="ECO:0007669"/>
    <property type="project" value="UniProtKB-UniRule"/>
</dbReference>
<evidence type="ECO:0000256" key="7">
    <source>
        <dbReference type="ARBA" id="ARBA00023291"/>
    </source>
</evidence>
<comment type="function">
    <text evidence="8">Ferredoxins are iron-sulfur proteins that transfer electrons in a wide variety of metabolic reactions.</text>
</comment>
<name>A0A561UAN7_9ACTN</name>
<evidence type="ECO:0000256" key="4">
    <source>
        <dbReference type="ARBA" id="ARBA00022982"/>
    </source>
</evidence>
<keyword evidence="6 8" id="KW-0411">Iron-sulfur</keyword>
<evidence type="ECO:0000256" key="1">
    <source>
        <dbReference type="ARBA" id="ARBA00001927"/>
    </source>
</evidence>
<organism evidence="10 11">
    <name type="scientific">Kitasatospora viridis</name>
    <dbReference type="NCBI Taxonomy" id="281105"/>
    <lineage>
        <taxon>Bacteria</taxon>
        <taxon>Bacillati</taxon>
        <taxon>Actinomycetota</taxon>
        <taxon>Actinomycetes</taxon>
        <taxon>Kitasatosporales</taxon>
        <taxon>Streptomycetaceae</taxon>
        <taxon>Kitasatospora</taxon>
    </lineage>
</organism>
<evidence type="ECO:0000313" key="10">
    <source>
        <dbReference type="EMBL" id="TWF96423.1"/>
    </source>
</evidence>
<feature type="domain" description="4Fe-4S ferredoxin-type" evidence="9">
    <location>
        <begin position="1"/>
        <end position="29"/>
    </location>
</feature>
<evidence type="ECO:0000256" key="5">
    <source>
        <dbReference type="ARBA" id="ARBA00023004"/>
    </source>
</evidence>
<dbReference type="PRINTS" id="PR00352">
    <property type="entry name" value="3FE4SFRDOXIN"/>
</dbReference>
<dbReference type="InterPro" id="IPR017896">
    <property type="entry name" value="4Fe4S_Fe-S-bd"/>
</dbReference>
<dbReference type="SUPFAM" id="SSF54862">
    <property type="entry name" value="4Fe-4S ferredoxins"/>
    <property type="match status" value="1"/>
</dbReference>
<keyword evidence="2 8" id="KW-0813">Transport</keyword>
<proteinExistence type="predicted"/>
<dbReference type="InterPro" id="IPR001080">
    <property type="entry name" value="3Fe4S_ferredoxin"/>
</dbReference>
<comment type="caution">
    <text evidence="10">The sequence shown here is derived from an EMBL/GenBank/DDBJ whole genome shotgun (WGS) entry which is preliminary data.</text>
</comment>
<dbReference type="PROSITE" id="PS51379">
    <property type="entry name" value="4FE4S_FER_2"/>
    <property type="match status" value="1"/>
</dbReference>
<dbReference type="RefSeq" id="WP_145902786.1">
    <property type="nucleotide sequence ID" value="NZ_BAAAMZ010000041.1"/>
</dbReference>
<evidence type="ECO:0000256" key="2">
    <source>
        <dbReference type="ARBA" id="ARBA00022448"/>
    </source>
</evidence>
<sequence>MHVSVDQDRCCSSGQCVLAVPTVFDQDEEEGVVRLLDADPSPELDEKLRTAAALCPAGAISLTEVAR</sequence>
<dbReference type="AlphaFoldDB" id="A0A561UAN7"/>
<dbReference type="Pfam" id="PF13370">
    <property type="entry name" value="Fer4_13"/>
    <property type="match status" value="1"/>
</dbReference>
<accession>A0A561UAN7</accession>
<evidence type="ECO:0000256" key="8">
    <source>
        <dbReference type="RuleBase" id="RU368020"/>
    </source>
</evidence>
<evidence type="ECO:0000313" key="11">
    <source>
        <dbReference type="Proteomes" id="UP000317940"/>
    </source>
</evidence>
<dbReference type="GO" id="GO:0051538">
    <property type="term" value="F:3 iron, 4 sulfur cluster binding"/>
    <property type="evidence" value="ECO:0007669"/>
    <property type="project" value="UniProtKB-KW"/>
</dbReference>
<comment type="cofactor">
    <cofactor evidence="1">
        <name>[3Fe-4S] cluster</name>
        <dbReference type="ChEBI" id="CHEBI:21137"/>
    </cofactor>
</comment>
<keyword evidence="11" id="KW-1185">Reference proteome</keyword>
<dbReference type="GO" id="GO:0009055">
    <property type="term" value="F:electron transfer activity"/>
    <property type="evidence" value="ECO:0007669"/>
    <property type="project" value="UniProtKB-UniRule"/>
</dbReference>
<dbReference type="PANTHER" id="PTHR36923:SF3">
    <property type="entry name" value="FERREDOXIN"/>
    <property type="match status" value="1"/>
</dbReference>
<dbReference type="Proteomes" id="UP000317940">
    <property type="component" value="Unassembled WGS sequence"/>
</dbReference>
<keyword evidence="5 8" id="KW-0408">Iron</keyword>
<dbReference type="Gene3D" id="3.30.70.20">
    <property type="match status" value="1"/>
</dbReference>
<keyword evidence="7" id="KW-0003">3Fe-4S</keyword>
<evidence type="ECO:0000256" key="6">
    <source>
        <dbReference type="ARBA" id="ARBA00023014"/>
    </source>
</evidence>
<protein>
    <recommendedName>
        <fullName evidence="8">Ferredoxin</fullName>
    </recommendedName>
</protein>
<dbReference type="OrthoDB" id="9803319at2"/>
<gene>
    <name evidence="10" type="ORF">FHX73_11195</name>
</gene>
<keyword evidence="4 8" id="KW-0249">Electron transport</keyword>
<dbReference type="InterPro" id="IPR051269">
    <property type="entry name" value="Fe-S_cluster_ET"/>
</dbReference>
<dbReference type="EMBL" id="VIWT01000001">
    <property type="protein sequence ID" value="TWF96423.1"/>
    <property type="molecule type" value="Genomic_DNA"/>
</dbReference>
<reference evidence="10 11" key="1">
    <citation type="submission" date="2019-06" db="EMBL/GenBank/DDBJ databases">
        <title>Sequencing the genomes of 1000 actinobacteria strains.</title>
        <authorList>
            <person name="Klenk H.-P."/>
        </authorList>
    </citation>
    <scope>NUCLEOTIDE SEQUENCE [LARGE SCALE GENOMIC DNA]</scope>
    <source>
        <strain evidence="10 11">DSM 44826</strain>
    </source>
</reference>
<dbReference type="PANTHER" id="PTHR36923">
    <property type="entry name" value="FERREDOXIN"/>
    <property type="match status" value="1"/>
</dbReference>